<feature type="compositionally biased region" description="Basic and acidic residues" evidence="1">
    <location>
        <begin position="479"/>
        <end position="497"/>
    </location>
</feature>
<evidence type="ECO:0000313" key="2">
    <source>
        <dbReference type="EMBL" id="CAJ2512487.1"/>
    </source>
</evidence>
<dbReference type="PANTHER" id="PTHR38436">
    <property type="entry name" value="POLYKETIDE CYCLASE SNOAL-LIKE DOMAIN"/>
    <property type="match status" value="1"/>
</dbReference>
<feature type="compositionally biased region" description="Basic and acidic residues" evidence="1">
    <location>
        <begin position="590"/>
        <end position="630"/>
    </location>
</feature>
<feature type="compositionally biased region" description="Basic and acidic residues" evidence="1">
    <location>
        <begin position="652"/>
        <end position="673"/>
    </location>
</feature>
<sequence length="818" mass="91166">MNISLPGIVDAAVPNRGNRNISIVSQNSSSSHNEQGFLSSDFPHSPPKIYITAESDDFDDLTLREWRDEGFNVEYLSQGNGGNEYTAKLASLGNGLGPCEPYGIVAYGDAASACLEHFHVLDNNPEFKLCSLVAYYPTRIPDPRAKFPSAIQVLAHLAGDDVGVVSHSQLVGIQGKRRVTKRKVEPGLGTGRSSNLAYPAYTYDAEPGFAEHDLDEYDKICAELAWSRSLTAVRRAFRRDADLEAVVEQNVDSKFYSRDIGKTMSTYTAHKSPHVTYFPTLTGGIGAQELRRFYSEFFINSSPPTMKLTLLSRTIGADRVVDELHVAFKHTQEMPWILPGVPPTNRRVEVMVVNIVTLRGGRVYHEHIYWDQASVLMQTGLLDQNLIPNKAKEKGVKSLPVVGKEAARRLLKGFDDEEDGQADNELIPEWYSDEESDEDGQNQVEDLKGKGVKEQSNGKQAEESRPQGRQSKTNGEQSKPGEPEKDQPSQNQTEKKTATQSNGQAADKKQPLNWKERDGAEKPKQEEPKKTQSQQQQPRGKETTAPPKEEKFEKASAEDEPEEDNSGQPEVTAPKKAQPPDAKANQTAELPKKEEPKKAEPKKEQPREAEPKKEEPKKEQPREAEPKKEEPDEAPSVDEHKKADTKPPAGKSLEKEGQADQKEEKVEQPKADAKQPAARSPDKDGQADQKEEKAEQPKADAKKPAGDSLDKEGQVGQKEKKVAQPKEKKVEESKEKKVEEPKDEEIEKPKEKKVEQPEEKKVKQPKEKKVEQPEKKKAEQPKADALEDSQSQHGAGSETTEQRKGQGSEDTQLEDRKE</sequence>
<feature type="compositionally biased region" description="Polar residues" evidence="1">
    <location>
        <begin position="467"/>
        <end position="477"/>
    </location>
</feature>
<feature type="region of interest" description="Disordered" evidence="1">
    <location>
        <begin position="448"/>
        <end position="818"/>
    </location>
</feature>
<dbReference type="PANTHER" id="PTHR38436:SF3">
    <property type="entry name" value="CARBOXYMETHYLENEBUTENOLIDASE-RELATED"/>
    <property type="match status" value="1"/>
</dbReference>
<protein>
    <submittedName>
        <fullName evidence="2">Uu.00g055020.m01.CDS01</fullName>
    </submittedName>
</protein>
<feature type="compositionally biased region" description="Low complexity" evidence="1">
    <location>
        <begin position="574"/>
        <end position="584"/>
    </location>
</feature>
<dbReference type="Proteomes" id="UP001295740">
    <property type="component" value="Unassembled WGS sequence"/>
</dbReference>
<accession>A0AAI8VWP6</accession>
<feature type="region of interest" description="Disordered" evidence="1">
    <location>
        <begin position="22"/>
        <end position="43"/>
    </location>
</feature>
<dbReference type="AlphaFoldDB" id="A0AAI8VWP6"/>
<reference evidence="2" key="1">
    <citation type="submission" date="2023-10" db="EMBL/GenBank/DDBJ databases">
        <authorList>
            <person name="Hackl T."/>
        </authorList>
    </citation>
    <scope>NUCLEOTIDE SEQUENCE</scope>
</reference>
<feature type="compositionally biased region" description="Polar residues" evidence="1">
    <location>
        <begin position="788"/>
        <end position="799"/>
    </location>
</feature>
<feature type="compositionally biased region" description="Basic and acidic residues" evidence="1">
    <location>
        <begin position="680"/>
        <end position="785"/>
    </location>
</feature>
<proteinExistence type="predicted"/>
<evidence type="ECO:0000313" key="3">
    <source>
        <dbReference type="Proteomes" id="UP001295740"/>
    </source>
</evidence>
<dbReference type="EMBL" id="CAUWAG010000019">
    <property type="protein sequence ID" value="CAJ2512487.1"/>
    <property type="molecule type" value="Genomic_DNA"/>
</dbReference>
<feature type="compositionally biased region" description="Basic and acidic residues" evidence="1">
    <location>
        <begin position="800"/>
        <end position="818"/>
    </location>
</feature>
<dbReference type="InterPro" id="IPR009959">
    <property type="entry name" value="Cyclase_SnoaL-like"/>
</dbReference>
<dbReference type="SUPFAM" id="SSF54427">
    <property type="entry name" value="NTF2-like"/>
    <property type="match status" value="1"/>
</dbReference>
<feature type="compositionally biased region" description="Basic and acidic residues" evidence="1">
    <location>
        <begin position="506"/>
        <end position="530"/>
    </location>
</feature>
<name>A0AAI8VWP6_9PEZI</name>
<dbReference type="InterPro" id="IPR032710">
    <property type="entry name" value="NTF2-like_dom_sf"/>
</dbReference>
<dbReference type="Gene3D" id="3.10.450.50">
    <property type="match status" value="1"/>
</dbReference>
<evidence type="ECO:0000256" key="1">
    <source>
        <dbReference type="SAM" id="MobiDB-lite"/>
    </source>
</evidence>
<gene>
    <name evidence="2" type="ORF">KHLLAP_LOCUS12955</name>
</gene>
<dbReference type="GO" id="GO:0030638">
    <property type="term" value="P:polyketide metabolic process"/>
    <property type="evidence" value="ECO:0007669"/>
    <property type="project" value="InterPro"/>
</dbReference>
<feature type="compositionally biased region" description="Low complexity" evidence="1">
    <location>
        <begin position="22"/>
        <end position="33"/>
    </location>
</feature>
<comment type="caution">
    <text evidence="2">The sequence shown here is derived from an EMBL/GenBank/DDBJ whole genome shotgun (WGS) entry which is preliminary data.</text>
</comment>
<feature type="compositionally biased region" description="Basic and acidic residues" evidence="1">
    <location>
        <begin position="539"/>
        <end position="557"/>
    </location>
</feature>
<organism evidence="2 3">
    <name type="scientific">Anthostomella pinea</name>
    <dbReference type="NCBI Taxonomy" id="933095"/>
    <lineage>
        <taxon>Eukaryota</taxon>
        <taxon>Fungi</taxon>
        <taxon>Dikarya</taxon>
        <taxon>Ascomycota</taxon>
        <taxon>Pezizomycotina</taxon>
        <taxon>Sordariomycetes</taxon>
        <taxon>Xylariomycetidae</taxon>
        <taxon>Xylariales</taxon>
        <taxon>Xylariaceae</taxon>
        <taxon>Anthostomella</taxon>
    </lineage>
</organism>
<keyword evidence="3" id="KW-1185">Reference proteome</keyword>